<dbReference type="Pfam" id="PF07157">
    <property type="entry name" value="DNA_circ_N"/>
    <property type="match status" value="1"/>
</dbReference>
<evidence type="ECO:0000313" key="4">
    <source>
        <dbReference type="Proteomes" id="UP000364291"/>
    </source>
</evidence>
<proteinExistence type="predicted"/>
<dbReference type="Proteomes" id="UP000364291">
    <property type="component" value="Unassembled WGS sequence"/>
</dbReference>
<evidence type="ECO:0000313" key="3">
    <source>
        <dbReference type="EMBL" id="VVG72097.1"/>
    </source>
</evidence>
<dbReference type="InterPro" id="IPR009826">
    <property type="entry name" value="DNA_circ_N"/>
</dbReference>
<dbReference type="OrthoDB" id="378644at2"/>
<gene>
    <name evidence="3" type="ORF">PAP18089_03090</name>
</gene>
<dbReference type="EMBL" id="CABPSX010000006">
    <property type="protein sequence ID" value="VVG72097.1"/>
    <property type="molecule type" value="Genomic_DNA"/>
</dbReference>
<dbReference type="AlphaFoldDB" id="A0A5E5P6G9"/>
<name>A0A5E5P6G9_9BURK</name>
<feature type="region of interest" description="Disordered" evidence="1">
    <location>
        <begin position="229"/>
        <end position="248"/>
    </location>
</feature>
<organism evidence="3 4">
    <name type="scientific">Pandoraea apista</name>
    <dbReference type="NCBI Taxonomy" id="93218"/>
    <lineage>
        <taxon>Bacteria</taxon>
        <taxon>Pseudomonadati</taxon>
        <taxon>Pseudomonadota</taxon>
        <taxon>Betaproteobacteria</taxon>
        <taxon>Burkholderiales</taxon>
        <taxon>Burkholderiaceae</taxon>
        <taxon>Pandoraea</taxon>
    </lineage>
</organism>
<protein>
    <submittedName>
        <fullName evidence="3">Phage FluMu DNA circulation protein</fullName>
    </submittedName>
</protein>
<accession>A0A5E5P6G9</accession>
<sequence>MSWMDRLVGASFRGVEFLTESHETRFGRRLVVHELPGAEDPEVEDLGAKAWDGKLSAYFVGPDYDLTRDEFLALLNQPGPDWLTHPWLGDMWVRARDWSVHESNDKGGYCLISIDFVPGGGTVAIGETDAVDVAYDCNDLLAEMSVGDFSLESMSFDGLTAFVAAVNQRIEGLRQVISLATLPLTWANQVMNVIAGVKGDLAALMAMPGAYANAFRSIVNALGGGGSGNDSADSTAAPGPTASIAASSRGTTISDLSDTARVRLVSRIAAIATTPSPVPLSGVAATDGAVRRNLLREEALRSRLLVTAVTEIALADYKAEADRDAVLGTVISALDTLLPNMSDPVFDAAVASRAAIIDALMAQDLKPTTQRDVLNPLPSVVLARRLSVDEPVFLARNSVRHPLFVKGRVYG</sequence>
<evidence type="ECO:0000256" key="1">
    <source>
        <dbReference type="SAM" id="MobiDB-lite"/>
    </source>
</evidence>
<reference evidence="3 4" key="1">
    <citation type="submission" date="2019-08" db="EMBL/GenBank/DDBJ databases">
        <authorList>
            <person name="Peeters C."/>
        </authorList>
    </citation>
    <scope>NUCLEOTIDE SEQUENCE [LARGE SCALE GENOMIC DNA]</scope>
    <source>
        <strain evidence="3 4">LMG 18089</strain>
    </source>
</reference>
<dbReference type="RefSeq" id="WP_150728743.1">
    <property type="nucleotide sequence ID" value="NZ_CABPSX010000006.1"/>
</dbReference>
<feature type="domain" description="DNA circulation N-terminal" evidence="2">
    <location>
        <begin position="8"/>
        <end position="91"/>
    </location>
</feature>
<evidence type="ECO:0000259" key="2">
    <source>
        <dbReference type="Pfam" id="PF07157"/>
    </source>
</evidence>